<dbReference type="EMBL" id="CAJNJA010029264">
    <property type="protein sequence ID" value="CAE7623245.1"/>
    <property type="molecule type" value="Genomic_DNA"/>
</dbReference>
<organism evidence="1 2">
    <name type="scientific">Symbiodinium necroappetens</name>
    <dbReference type="NCBI Taxonomy" id="1628268"/>
    <lineage>
        <taxon>Eukaryota</taxon>
        <taxon>Sar</taxon>
        <taxon>Alveolata</taxon>
        <taxon>Dinophyceae</taxon>
        <taxon>Suessiales</taxon>
        <taxon>Symbiodiniaceae</taxon>
        <taxon>Symbiodinium</taxon>
    </lineage>
</organism>
<evidence type="ECO:0000313" key="1">
    <source>
        <dbReference type="EMBL" id="CAE7623245.1"/>
    </source>
</evidence>
<dbReference type="Proteomes" id="UP000601435">
    <property type="component" value="Unassembled WGS sequence"/>
</dbReference>
<reference evidence="1" key="1">
    <citation type="submission" date="2021-02" db="EMBL/GenBank/DDBJ databases">
        <authorList>
            <person name="Dougan E. K."/>
            <person name="Rhodes N."/>
            <person name="Thang M."/>
            <person name="Chan C."/>
        </authorList>
    </citation>
    <scope>NUCLEOTIDE SEQUENCE</scope>
</reference>
<dbReference type="OrthoDB" id="433534at2759"/>
<evidence type="ECO:0000313" key="2">
    <source>
        <dbReference type="Proteomes" id="UP000601435"/>
    </source>
</evidence>
<accession>A0A812VKD7</accession>
<proteinExistence type="predicted"/>
<protein>
    <submittedName>
        <fullName evidence="1">Uncharacterized protein</fullName>
    </submittedName>
</protein>
<comment type="caution">
    <text evidence="1">The sequence shown here is derived from an EMBL/GenBank/DDBJ whole genome shotgun (WGS) entry which is preliminary data.</text>
</comment>
<name>A0A812VKD7_9DINO</name>
<keyword evidence="2" id="KW-1185">Reference proteome</keyword>
<dbReference type="AlphaFoldDB" id="A0A812VKD7"/>
<gene>
    <name evidence="1" type="ORF">SNEC2469_LOCUS17617</name>
</gene>
<sequence>MSIPLFRPSSVRQGQFLIAAIPQELVTEDDMKTLHPILEQITWSANVAFEGEHPSNRYDGGPLCASKQKVAGTPLAAGRRFCCSEIKGDWKWSEKVLRLMTLVSLGYFLDPAVLDVQQRLDVAFSRFKEWRCRHRIPCSQKRVNVSLIVKKVHGHDMTAKAYNGRVILEWLSDVTREVVEEGRLQDPRLPLLAVAMKLPQLYPY</sequence>